<comment type="caution">
    <text evidence="7">The sequence shown here is derived from an EMBL/GenBank/DDBJ whole genome shotgun (WGS) entry which is preliminary data.</text>
</comment>
<name>A0A832I6E3_UNCEI</name>
<protein>
    <submittedName>
        <fullName evidence="7">O-antigen ligase domain-containing protein</fullName>
    </submittedName>
</protein>
<feature type="transmembrane region" description="Helical" evidence="5">
    <location>
        <begin position="421"/>
        <end position="437"/>
    </location>
</feature>
<feature type="transmembrane region" description="Helical" evidence="5">
    <location>
        <begin position="137"/>
        <end position="158"/>
    </location>
</feature>
<dbReference type="EMBL" id="DSQF01000017">
    <property type="protein sequence ID" value="HGZ43398.1"/>
    <property type="molecule type" value="Genomic_DNA"/>
</dbReference>
<feature type="transmembrane region" description="Helical" evidence="5">
    <location>
        <begin position="20"/>
        <end position="37"/>
    </location>
</feature>
<dbReference type="PANTHER" id="PTHR37422:SF17">
    <property type="entry name" value="O-ANTIGEN LIGASE"/>
    <property type="match status" value="1"/>
</dbReference>
<feature type="transmembrane region" description="Helical" evidence="5">
    <location>
        <begin position="49"/>
        <end position="75"/>
    </location>
</feature>
<comment type="subcellular location">
    <subcellularLocation>
        <location evidence="1">Membrane</location>
        <topology evidence="1">Multi-pass membrane protein</topology>
    </subcellularLocation>
</comment>
<dbReference type="AlphaFoldDB" id="A0A832I6E3"/>
<gene>
    <name evidence="7" type="ORF">ENR23_08240</name>
</gene>
<evidence type="ECO:0000256" key="3">
    <source>
        <dbReference type="ARBA" id="ARBA00022989"/>
    </source>
</evidence>
<keyword evidence="2 5" id="KW-0812">Transmembrane</keyword>
<evidence type="ECO:0000259" key="6">
    <source>
        <dbReference type="Pfam" id="PF04932"/>
    </source>
</evidence>
<evidence type="ECO:0000256" key="5">
    <source>
        <dbReference type="SAM" id="Phobius"/>
    </source>
</evidence>
<dbReference type="PANTHER" id="PTHR37422">
    <property type="entry name" value="TEICHURONIC ACID BIOSYNTHESIS PROTEIN TUAE"/>
    <property type="match status" value="1"/>
</dbReference>
<keyword evidence="3 5" id="KW-1133">Transmembrane helix</keyword>
<sequence>MSMLPAPARSSASPARDRLATAVNGLAVAAIGVLLGLQYVAPNKRVLQVLAAAVLFGVAWRLDLVTGVGVLLLALPFPRGTVFGNTNLALILLLLVIWMLRFSTGHAPRPERTPLDGPIVGLLIAYLLSFNNVRAEHLAGALNNASLFVGTVLTYVLVVNNVRTTRDLRVLHGFYLALLGVVLLVSLYELAFPGRPLVAGWIEFEHGVTEGIDRRNMRIGGPFFDFELLAEFTALGLLFLGFLLFQASSTTRRVLLGGLLALCLFILFATVTRGAIVALAAALLYLGWLVRRRLRFVPLTIGVVAALIALAVVYGLVSRYTQAGDVVARFGETTFVDGLPDSRADVWPMAVERWLRHPVIGSGPYYASREGLRTWYWPHNLYLFVLNIVGVVGFAFFAWLLWRLWRATRPETDDLGDANYAAAYLLMARVQLFLLLVDQIKIEYLRNPIYQFQVWVMFALWIAARQIVERERTRPAPAVAR</sequence>
<evidence type="ECO:0000313" key="7">
    <source>
        <dbReference type="EMBL" id="HGZ43398.1"/>
    </source>
</evidence>
<evidence type="ECO:0000256" key="1">
    <source>
        <dbReference type="ARBA" id="ARBA00004141"/>
    </source>
</evidence>
<dbReference type="GO" id="GO:0016874">
    <property type="term" value="F:ligase activity"/>
    <property type="evidence" value="ECO:0007669"/>
    <property type="project" value="UniProtKB-KW"/>
</dbReference>
<dbReference type="Pfam" id="PF04932">
    <property type="entry name" value="Wzy_C"/>
    <property type="match status" value="1"/>
</dbReference>
<feature type="domain" description="O-antigen ligase-related" evidence="6">
    <location>
        <begin position="259"/>
        <end position="398"/>
    </location>
</feature>
<accession>A0A832I6E3</accession>
<dbReference type="GO" id="GO:0016020">
    <property type="term" value="C:membrane"/>
    <property type="evidence" value="ECO:0007669"/>
    <property type="project" value="UniProtKB-SubCell"/>
</dbReference>
<keyword evidence="7" id="KW-0436">Ligase</keyword>
<feature type="transmembrane region" description="Helical" evidence="5">
    <location>
        <begin position="259"/>
        <end position="290"/>
    </location>
</feature>
<organism evidence="7">
    <name type="scientific">Eiseniibacteriota bacterium</name>
    <dbReference type="NCBI Taxonomy" id="2212470"/>
    <lineage>
        <taxon>Bacteria</taxon>
        <taxon>Candidatus Eiseniibacteriota</taxon>
    </lineage>
</organism>
<evidence type="ECO:0000256" key="2">
    <source>
        <dbReference type="ARBA" id="ARBA00022692"/>
    </source>
</evidence>
<feature type="transmembrane region" description="Helical" evidence="5">
    <location>
        <begin position="296"/>
        <end position="317"/>
    </location>
</feature>
<feature type="transmembrane region" description="Helical" evidence="5">
    <location>
        <begin position="381"/>
        <end position="401"/>
    </location>
</feature>
<proteinExistence type="predicted"/>
<feature type="transmembrane region" description="Helical" evidence="5">
    <location>
        <begin position="170"/>
        <end position="188"/>
    </location>
</feature>
<evidence type="ECO:0000256" key="4">
    <source>
        <dbReference type="ARBA" id="ARBA00023136"/>
    </source>
</evidence>
<feature type="transmembrane region" description="Helical" evidence="5">
    <location>
        <begin position="81"/>
        <end position="101"/>
    </location>
</feature>
<keyword evidence="4 5" id="KW-0472">Membrane</keyword>
<reference evidence="7" key="1">
    <citation type="journal article" date="2020" name="mSystems">
        <title>Genome- and Community-Level Interaction Insights into Carbon Utilization and Element Cycling Functions of Hydrothermarchaeota in Hydrothermal Sediment.</title>
        <authorList>
            <person name="Zhou Z."/>
            <person name="Liu Y."/>
            <person name="Xu W."/>
            <person name="Pan J."/>
            <person name="Luo Z.H."/>
            <person name="Li M."/>
        </authorList>
    </citation>
    <scope>NUCLEOTIDE SEQUENCE [LARGE SCALE GENOMIC DNA]</scope>
    <source>
        <strain evidence="7">SpSt-381</strain>
    </source>
</reference>
<dbReference type="InterPro" id="IPR007016">
    <property type="entry name" value="O-antigen_ligase-rel_domated"/>
</dbReference>
<feature type="transmembrane region" description="Helical" evidence="5">
    <location>
        <begin position="228"/>
        <end position="247"/>
    </location>
</feature>
<dbReference type="InterPro" id="IPR051533">
    <property type="entry name" value="WaaL-like"/>
</dbReference>